<reference evidence="1" key="1">
    <citation type="journal article" date="2015" name="Nature">
        <title>Complex archaea that bridge the gap between prokaryotes and eukaryotes.</title>
        <authorList>
            <person name="Spang A."/>
            <person name="Saw J.H."/>
            <person name="Jorgensen S.L."/>
            <person name="Zaremba-Niedzwiedzka K."/>
            <person name="Martijn J."/>
            <person name="Lind A.E."/>
            <person name="van Eijk R."/>
            <person name="Schleper C."/>
            <person name="Guy L."/>
            <person name="Ettema T.J."/>
        </authorList>
    </citation>
    <scope>NUCLEOTIDE SEQUENCE</scope>
</reference>
<name>A0A0F8Z6J8_9ZZZZ</name>
<gene>
    <name evidence="1" type="ORF">LCGC14_3008460</name>
</gene>
<dbReference type="AlphaFoldDB" id="A0A0F8Z6J8"/>
<sequence length="71" mass="7936">MAKAKKARQKTMSTAQTVGQSKVWVNKVLYMVPDPVADELSRQSCEDSRLREVLQAIVDIPPVDADSESWC</sequence>
<protein>
    <submittedName>
        <fullName evidence="1">Uncharacterized protein</fullName>
    </submittedName>
</protein>
<accession>A0A0F8Z6J8</accession>
<dbReference type="EMBL" id="LAZR01062197">
    <property type="protein sequence ID" value="KKK62024.1"/>
    <property type="molecule type" value="Genomic_DNA"/>
</dbReference>
<comment type="caution">
    <text evidence="1">The sequence shown here is derived from an EMBL/GenBank/DDBJ whole genome shotgun (WGS) entry which is preliminary data.</text>
</comment>
<evidence type="ECO:0000313" key="1">
    <source>
        <dbReference type="EMBL" id="KKK62024.1"/>
    </source>
</evidence>
<feature type="non-terminal residue" evidence="1">
    <location>
        <position position="71"/>
    </location>
</feature>
<proteinExistence type="predicted"/>
<organism evidence="1">
    <name type="scientific">marine sediment metagenome</name>
    <dbReference type="NCBI Taxonomy" id="412755"/>
    <lineage>
        <taxon>unclassified sequences</taxon>
        <taxon>metagenomes</taxon>
        <taxon>ecological metagenomes</taxon>
    </lineage>
</organism>